<evidence type="ECO:0000313" key="5">
    <source>
        <dbReference type="Proteomes" id="UP000479526"/>
    </source>
</evidence>
<dbReference type="EMBL" id="WXEW01000002">
    <property type="protein sequence ID" value="NAS21722.1"/>
    <property type="molecule type" value="Genomic_DNA"/>
</dbReference>
<evidence type="ECO:0000259" key="3">
    <source>
        <dbReference type="PROSITE" id="PS51677"/>
    </source>
</evidence>
<dbReference type="GO" id="GO:0016810">
    <property type="term" value="F:hydrolase activity, acting on carbon-nitrogen (but not peptide) bonds"/>
    <property type="evidence" value="ECO:0007669"/>
    <property type="project" value="InterPro"/>
</dbReference>
<evidence type="ECO:0000313" key="4">
    <source>
        <dbReference type="EMBL" id="NAS21722.1"/>
    </source>
</evidence>
<keyword evidence="5" id="KW-1185">Reference proteome</keyword>
<feature type="compositionally biased region" description="Low complexity" evidence="1">
    <location>
        <begin position="29"/>
        <end position="49"/>
    </location>
</feature>
<feature type="region of interest" description="Disordered" evidence="1">
    <location>
        <begin position="20"/>
        <end position="65"/>
    </location>
</feature>
<feature type="domain" description="NodB homology" evidence="3">
    <location>
        <begin position="83"/>
        <end position="267"/>
    </location>
</feature>
<dbReference type="RefSeq" id="WP_161479130.1">
    <property type="nucleotide sequence ID" value="NZ_WXEW01000002.1"/>
</dbReference>
<dbReference type="PROSITE" id="PS51677">
    <property type="entry name" value="NODB"/>
    <property type="match status" value="1"/>
</dbReference>
<dbReference type="Pfam" id="PF01522">
    <property type="entry name" value="Polysacc_deac_1"/>
    <property type="match status" value="1"/>
</dbReference>
<organism evidence="4 5">
    <name type="scientific">Herbidospora solisilvae</name>
    <dbReference type="NCBI Taxonomy" id="2696284"/>
    <lineage>
        <taxon>Bacteria</taxon>
        <taxon>Bacillati</taxon>
        <taxon>Actinomycetota</taxon>
        <taxon>Actinomycetes</taxon>
        <taxon>Streptosporangiales</taxon>
        <taxon>Streptosporangiaceae</taxon>
        <taxon>Herbidospora</taxon>
    </lineage>
</organism>
<name>A0A7C9J1E3_9ACTN</name>
<feature type="chain" id="PRO_5038427038" evidence="2">
    <location>
        <begin position="23"/>
        <end position="281"/>
    </location>
</feature>
<sequence length="281" mass="30247">MRRGFAIILSALVLSACSAPVAGPPPEAAPSQSAPSRPAAPPLEAAASPSPSPTPSGLPRPGEVRRMKQDGFPVISSVPTERKVVFLTIDDGWEQDPGFARIIRERGIPITVFPTRDAVEAKGGQEAGEGWTYVGAGGWPYFKDLGVPIENHTLTHPDLRTLGLEAQKAEICGAAKVIGRHIGRAPELFRPPFGSWNSTTLTAAEKCGMRAMVLWTASVQTNARIAYQATDKQLHPGDILLLHFRPPLAKDFARLVRKVERRGFSFGDLGAYLDQLLPTTS</sequence>
<evidence type="ECO:0000256" key="2">
    <source>
        <dbReference type="SAM" id="SignalP"/>
    </source>
</evidence>
<gene>
    <name evidence="4" type="ORF">GT755_08490</name>
</gene>
<dbReference type="PANTHER" id="PTHR10587">
    <property type="entry name" value="GLYCOSYL TRANSFERASE-RELATED"/>
    <property type="match status" value="1"/>
</dbReference>
<dbReference type="Gene3D" id="3.20.20.370">
    <property type="entry name" value="Glycoside hydrolase/deacetylase"/>
    <property type="match status" value="1"/>
</dbReference>
<dbReference type="AlphaFoldDB" id="A0A7C9J1E3"/>
<comment type="caution">
    <text evidence="4">The sequence shown here is derived from an EMBL/GenBank/DDBJ whole genome shotgun (WGS) entry which is preliminary data.</text>
</comment>
<dbReference type="InterPro" id="IPR002509">
    <property type="entry name" value="NODB_dom"/>
</dbReference>
<dbReference type="PROSITE" id="PS51257">
    <property type="entry name" value="PROKAR_LIPOPROTEIN"/>
    <property type="match status" value="1"/>
</dbReference>
<keyword evidence="2" id="KW-0732">Signal</keyword>
<evidence type="ECO:0000256" key="1">
    <source>
        <dbReference type="SAM" id="MobiDB-lite"/>
    </source>
</evidence>
<proteinExistence type="predicted"/>
<dbReference type="InterPro" id="IPR011330">
    <property type="entry name" value="Glyco_hydro/deAcase_b/a-brl"/>
</dbReference>
<feature type="signal peptide" evidence="2">
    <location>
        <begin position="1"/>
        <end position="22"/>
    </location>
</feature>
<dbReference type="SUPFAM" id="SSF88713">
    <property type="entry name" value="Glycoside hydrolase/deacetylase"/>
    <property type="match status" value="1"/>
</dbReference>
<dbReference type="Proteomes" id="UP000479526">
    <property type="component" value="Unassembled WGS sequence"/>
</dbReference>
<dbReference type="CDD" id="cd10917">
    <property type="entry name" value="CE4_NodB_like_6s_7s"/>
    <property type="match status" value="1"/>
</dbReference>
<protein>
    <submittedName>
        <fullName evidence="4">Polysaccharide deacetylase family protein</fullName>
    </submittedName>
</protein>
<dbReference type="InterPro" id="IPR050248">
    <property type="entry name" value="Polysacc_deacetylase_ArnD"/>
</dbReference>
<accession>A0A7C9J1E3</accession>
<dbReference type="PANTHER" id="PTHR10587:SF134">
    <property type="entry name" value="SECRETED PROTEIN"/>
    <property type="match status" value="1"/>
</dbReference>
<reference evidence="4 5" key="1">
    <citation type="submission" date="2020-01" db="EMBL/GenBank/DDBJ databases">
        <title>Herbidospora sp. NEAU-GS84 nov., a novel actinomycete isolated from soil.</title>
        <authorList>
            <person name="Han L."/>
        </authorList>
    </citation>
    <scope>NUCLEOTIDE SEQUENCE [LARGE SCALE GENOMIC DNA]</scope>
    <source>
        <strain evidence="4 5">NEAU-GS84</strain>
    </source>
</reference>
<dbReference type="GO" id="GO:0005975">
    <property type="term" value="P:carbohydrate metabolic process"/>
    <property type="evidence" value="ECO:0007669"/>
    <property type="project" value="InterPro"/>
</dbReference>